<dbReference type="InterPro" id="IPR009922">
    <property type="entry name" value="DUF1457"/>
</dbReference>
<sequence length="240" mass="26687">MENDSDSRVITIGSGTGRRVRNELRAYWEALRKGRAVPPRSEVNPRGIERALEFSFVLERVAPGMGRFRLAGMHLNDLMGMEVRGMPLSALFAPEGRKQIAKITEAVFSDPAIAEVELCAETSIGKPEMMARLLILPLTSDFGDVSRALGCFVAEGEIGRTPRRFEVTNVRMTKIEIQAQPATETPAPLRPNLQGFSETQTPFGKPPMQNVSAPKSPREHLAEMTPDERRAMFRIVREPT</sequence>
<gene>
    <name evidence="2" type="ORF">AB4874_11535</name>
</gene>
<accession>A0ABV3TL34</accession>
<feature type="region of interest" description="Disordered" evidence="1">
    <location>
        <begin position="194"/>
        <end position="229"/>
    </location>
</feature>
<dbReference type="Proteomes" id="UP001557465">
    <property type="component" value="Unassembled WGS sequence"/>
</dbReference>
<dbReference type="Pfam" id="PF07310">
    <property type="entry name" value="PAS_5"/>
    <property type="match status" value="1"/>
</dbReference>
<evidence type="ECO:0000313" key="2">
    <source>
        <dbReference type="EMBL" id="MEX1662271.1"/>
    </source>
</evidence>
<keyword evidence="3" id="KW-1185">Reference proteome</keyword>
<dbReference type="RefSeq" id="WP_368392097.1">
    <property type="nucleotide sequence ID" value="NZ_JBFRYC010000006.1"/>
</dbReference>
<evidence type="ECO:0000256" key="1">
    <source>
        <dbReference type="SAM" id="MobiDB-lite"/>
    </source>
</evidence>
<organism evidence="2 3">
    <name type="scientific">Thioclava arctica</name>
    <dbReference type="NCBI Taxonomy" id="3238301"/>
    <lineage>
        <taxon>Bacteria</taxon>
        <taxon>Pseudomonadati</taxon>
        <taxon>Pseudomonadota</taxon>
        <taxon>Alphaproteobacteria</taxon>
        <taxon>Rhodobacterales</taxon>
        <taxon>Paracoccaceae</taxon>
        <taxon>Thioclava</taxon>
    </lineage>
</organism>
<proteinExistence type="predicted"/>
<dbReference type="EMBL" id="JBFRYC010000006">
    <property type="protein sequence ID" value="MEX1662271.1"/>
    <property type="molecule type" value="Genomic_DNA"/>
</dbReference>
<protein>
    <submittedName>
        <fullName evidence="2">PAS domain-containing protein</fullName>
    </submittedName>
</protein>
<evidence type="ECO:0000313" key="3">
    <source>
        <dbReference type="Proteomes" id="UP001557465"/>
    </source>
</evidence>
<comment type="caution">
    <text evidence="2">The sequence shown here is derived from an EMBL/GenBank/DDBJ whole genome shotgun (WGS) entry which is preliminary data.</text>
</comment>
<reference evidence="2 3" key="1">
    <citation type="journal article" date="2011" name="Int. J. Syst. Evol. Microbiol.">
        <title>Zhongshania antarctica gen. nov., sp. nov. and Zhongshania guokunii sp. nov., gammaproteobacteria respectively isolated from coastal attached (fast) ice and surface seawater of the Antarctic.</title>
        <authorList>
            <person name="Li H.J."/>
            <person name="Zhang X.Y."/>
            <person name="Chen C.X."/>
            <person name="Zhang Y.J."/>
            <person name="Gao Z.M."/>
            <person name="Yu Y."/>
            <person name="Chen X.L."/>
            <person name="Chen B."/>
            <person name="Zhang Y.Z."/>
        </authorList>
    </citation>
    <scope>NUCLEOTIDE SEQUENCE [LARGE SCALE GENOMIC DNA]</scope>
    <source>
        <strain evidence="2 3">15-R06ZXC-3</strain>
    </source>
</reference>
<feature type="compositionally biased region" description="Basic and acidic residues" evidence="1">
    <location>
        <begin position="216"/>
        <end position="229"/>
    </location>
</feature>
<name>A0ABV3TL34_9RHOB</name>